<sequence>MTSIALNKLQLITAIQRSFSKLEEDYLSIPAEYSRICEIEGNVKNTSICDTLAYLIGWGELVLKWYEEKSKNRYVDFPETGFKWNQLGQLAQHFQYQHREINFTDLLSMWIKVTSNILTLIGKLDDQELYGKPWYDKWTLGRMIQFNTSSPMKNVRAKVRRFKRSHNLK</sequence>
<dbReference type="OrthoDB" id="5347938at2"/>
<dbReference type="eggNOG" id="COG4283">
    <property type="taxonomic scope" value="Bacteria"/>
</dbReference>
<protein>
    <recommendedName>
        <fullName evidence="3">ClbS/DfsB family four-helix bundle protein</fullName>
    </recommendedName>
</protein>
<comment type="caution">
    <text evidence="1">The sequence shown here is derived from an EMBL/GenBank/DDBJ whole genome shotgun (WGS) entry which is preliminary data.</text>
</comment>
<dbReference type="Gene3D" id="1.20.120.450">
    <property type="entry name" value="dinb family like domain"/>
    <property type="match status" value="1"/>
</dbReference>
<keyword evidence="2" id="KW-1185">Reference proteome</keyword>
<name>K6XBE4_9ALTE</name>
<evidence type="ECO:0008006" key="3">
    <source>
        <dbReference type="Google" id="ProtNLM"/>
    </source>
</evidence>
<dbReference type="RefSeq" id="WP_007617244.1">
    <property type="nucleotide sequence ID" value="NZ_BAEO01000012.1"/>
</dbReference>
<dbReference type="STRING" id="493475.GARC_0958"/>
<dbReference type="PIRSF" id="PIRSF031551">
    <property type="entry name" value="DUF1706"/>
    <property type="match status" value="1"/>
</dbReference>
<evidence type="ECO:0000313" key="1">
    <source>
        <dbReference type="EMBL" id="GAC17939.1"/>
    </source>
</evidence>
<reference evidence="1 2" key="1">
    <citation type="journal article" date="2017" name="Antonie Van Leeuwenhoek">
        <title>Rhizobium rhizosphaerae sp. nov., a novel species isolated from rice rhizosphere.</title>
        <authorList>
            <person name="Zhao J.J."/>
            <person name="Zhang J."/>
            <person name="Zhang R.J."/>
            <person name="Zhang C.W."/>
            <person name="Yin H.Q."/>
            <person name="Zhang X.X."/>
        </authorList>
    </citation>
    <scope>NUCLEOTIDE SEQUENCE [LARGE SCALE GENOMIC DNA]</scope>
    <source>
        <strain evidence="1 2">BSs20135</strain>
    </source>
</reference>
<dbReference type="PANTHER" id="PTHR40658:SF3">
    <property type="entry name" value="CLBS_DFSB FAMILY FOUR-HELIX BUNDLE PROTEIN"/>
    <property type="match status" value="1"/>
</dbReference>
<dbReference type="InterPro" id="IPR034660">
    <property type="entry name" value="DinB/YfiT-like"/>
</dbReference>
<accession>K6XBE4</accession>
<dbReference type="InterPro" id="IPR012550">
    <property type="entry name" value="DUF1706"/>
</dbReference>
<evidence type="ECO:0000313" key="2">
    <source>
        <dbReference type="Proteomes" id="UP000006327"/>
    </source>
</evidence>
<dbReference type="AlphaFoldDB" id="K6XBE4"/>
<proteinExistence type="predicted"/>
<gene>
    <name evidence="1" type="ORF">GARC_0958</name>
</gene>
<dbReference type="EMBL" id="BAEO01000012">
    <property type="protein sequence ID" value="GAC17939.1"/>
    <property type="molecule type" value="Genomic_DNA"/>
</dbReference>
<organism evidence="1 2">
    <name type="scientific">Paraglaciecola arctica BSs20135</name>
    <dbReference type="NCBI Taxonomy" id="493475"/>
    <lineage>
        <taxon>Bacteria</taxon>
        <taxon>Pseudomonadati</taxon>
        <taxon>Pseudomonadota</taxon>
        <taxon>Gammaproteobacteria</taxon>
        <taxon>Alteromonadales</taxon>
        <taxon>Alteromonadaceae</taxon>
        <taxon>Paraglaciecola</taxon>
    </lineage>
</organism>
<dbReference type="PANTHER" id="PTHR40658">
    <property type="match status" value="1"/>
</dbReference>
<dbReference type="Proteomes" id="UP000006327">
    <property type="component" value="Unassembled WGS sequence"/>
</dbReference>
<dbReference type="Pfam" id="PF08020">
    <property type="entry name" value="DUF1706"/>
    <property type="match status" value="1"/>
</dbReference>